<proteinExistence type="predicted"/>
<feature type="transmembrane region" description="Helical" evidence="1">
    <location>
        <begin position="12"/>
        <end position="28"/>
    </location>
</feature>
<gene>
    <name evidence="2" type="ORF">DFP98_1621</name>
</gene>
<comment type="caution">
    <text evidence="2">The sequence shown here is derived from an EMBL/GenBank/DDBJ whole genome shotgun (WGS) entry which is preliminary data.</text>
</comment>
<dbReference type="AlphaFoldDB" id="A0A3D9HQR1"/>
<sequence length="323" mass="35339">MLLQTLNRSGLVLYSGLYFVLWAAYMALKSPWPAAIGAVSALLFLLVAFFGTGMREKRKSVRYYRIFAVAYLAVAALALWGLAPLFMLVFCSAIGLLGLAVWHWQEKGAGGRFIPVALTVAALLAAPVPGQYTIDPASPSEYAVPGKAGVLKAPNTMKRPTQAGEWALSAASVADAAPAKRLALIEGEAGQDFGDLFQLPYDIPETYYQWEGADSDPHALIRTLAKWNAESELDVTQGQKVMGVGTVLPDGRIGMVDRIEAYTRSAIEEGPDVFFVPVEAYQQVKDISKKQLIVPVSNFAEVLYFLEQPIEFWPLRNFGLFCH</sequence>
<name>A0A3D9HQR1_9BACL</name>
<protein>
    <submittedName>
        <fullName evidence="2">Uncharacterized protein</fullName>
    </submittedName>
</protein>
<dbReference type="EMBL" id="QRDZ01000062">
    <property type="protein sequence ID" value="RED51810.1"/>
    <property type="molecule type" value="Genomic_DNA"/>
</dbReference>
<dbReference type="Gene3D" id="3.30.230.10">
    <property type="match status" value="1"/>
</dbReference>
<keyword evidence="1" id="KW-0812">Transmembrane</keyword>
<feature type="transmembrane region" description="Helical" evidence="1">
    <location>
        <begin position="63"/>
        <end position="80"/>
    </location>
</feature>
<dbReference type="InterPro" id="IPR020568">
    <property type="entry name" value="Ribosomal_Su5_D2-typ_SF"/>
</dbReference>
<dbReference type="SUPFAM" id="SSF54211">
    <property type="entry name" value="Ribosomal protein S5 domain 2-like"/>
    <property type="match status" value="1"/>
</dbReference>
<dbReference type="InterPro" id="IPR014721">
    <property type="entry name" value="Ribsml_uS5_D2-typ_fold_subgr"/>
</dbReference>
<keyword evidence="1" id="KW-0472">Membrane</keyword>
<reference evidence="2 3" key="1">
    <citation type="submission" date="2018-07" db="EMBL/GenBank/DDBJ databases">
        <title>Genomic Encyclopedia of Type Strains, Phase III (KMG-III): the genomes of soil and plant-associated and newly described type strains.</title>
        <authorList>
            <person name="Whitman W."/>
        </authorList>
    </citation>
    <scope>NUCLEOTIDE SEQUENCE [LARGE SCALE GENOMIC DNA]</scope>
    <source>
        <strain evidence="2 3">CECT 7287</strain>
    </source>
</reference>
<keyword evidence="3" id="KW-1185">Reference proteome</keyword>
<feature type="transmembrane region" description="Helical" evidence="1">
    <location>
        <begin position="34"/>
        <end position="51"/>
    </location>
</feature>
<evidence type="ECO:0000313" key="2">
    <source>
        <dbReference type="EMBL" id="RED51810.1"/>
    </source>
</evidence>
<accession>A0A3D9HQR1</accession>
<organism evidence="2 3">
    <name type="scientific">Cohnella phaseoli</name>
    <dbReference type="NCBI Taxonomy" id="456490"/>
    <lineage>
        <taxon>Bacteria</taxon>
        <taxon>Bacillati</taxon>
        <taxon>Bacillota</taxon>
        <taxon>Bacilli</taxon>
        <taxon>Bacillales</taxon>
        <taxon>Paenibacillaceae</taxon>
        <taxon>Cohnella</taxon>
    </lineage>
</organism>
<evidence type="ECO:0000256" key="1">
    <source>
        <dbReference type="SAM" id="Phobius"/>
    </source>
</evidence>
<dbReference type="RefSeq" id="WP_116065892.1">
    <property type="nucleotide sequence ID" value="NZ_QRDZ01000062.1"/>
</dbReference>
<evidence type="ECO:0000313" key="3">
    <source>
        <dbReference type="Proteomes" id="UP000256977"/>
    </source>
</evidence>
<keyword evidence="1" id="KW-1133">Transmembrane helix</keyword>
<dbReference type="OrthoDB" id="9849395at2"/>
<dbReference type="Proteomes" id="UP000256977">
    <property type="component" value="Unassembled WGS sequence"/>
</dbReference>